<dbReference type="Pfam" id="PF13610">
    <property type="entry name" value="DDE_Tnp_IS240"/>
    <property type="match status" value="1"/>
</dbReference>
<feature type="compositionally biased region" description="Low complexity" evidence="5">
    <location>
        <begin position="1"/>
        <end position="15"/>
    </location>
</feature>
<evidence type="ECO:0000313" key="7">
    <source>
        <dbReference type="EMBL" id="AJQ17567.1"/>
    </source>
</evidence>
<proteinExistence type="predicted"/>
<evidence type="ECO:0000256" key="5">
    <source>
        <dbReference type="SAM" id="MobiDB-lite"/>
    </source>
</evidence>
<dbReference type="EMBL" id="KM589496">
    <property type="protein sequence ID" value="AJQ17567.1"/>
    <property type="molecule type" value="Genomic_DNA"/>
</dbReference>
<dbReference type="GO" id="GO:0032196">
    <property type="term" value="P:transposition"/>
    <property type="evidence" value="ECO:0007669"/>
    <property type="project" value="UniProtKB-KW"/>
</dbReference>
<feature type="domain" description="Integrase catalytic" evidence="6">
    <location>
        <begin position="94"/>
        <end position="258"/>
    </location>
</feature>
<dbReference type="InterPro" id="IPR052183">
    <property type="entry name" value="IS_Transposase"/>
</dbReference>
<dbReference type="InterPro" id="IPR032874">
    <property type="entry name" value="DDE_dom"/>
</dbReference>
<dbReference type="AlphaFoldDB" id="A0A0C5PCC7"/>
<dbReference type="PANTHER" id="PTHR35528:SF3">
    <property type="entry name" value="BLL1675 PROTEIN"/>
    <property type="match status" value="1"/>
</dbReference>
<feature type="region of interest" description="Disordered" evidence="5">
    <location>
        <begin position="1"/>
        <end position="22"/>
    </location>
</feature>
<dbReference type="InterPro" id="IPR012337">
    <property type="entry name" value="RNaseH-like_sf"/>
</dbReference>
<protein>
    <submittedName>
        <fullName evidence="7">Transposase</fullName>
    </submittedName>
</protein>
<evidence type="ECO:0000256" key="1">
    <source>
        <dbReference type="ARBA" id="ARBA00002286"/>
    </source>
</evidence>
<dbReference type="SUPFAM" id="SSF53098">
    <property type="entry name" value="Ribonuclease H-like"/>
    <property type="match status" value="1"/>
</dbReference>
<dbReference type="Gene3D" id="3.30.420.10">
    <property type="entry name" value="Ribonuclease H-like superfamily/Ribonuclease H"/>
    <property type="match status" value="1"/>
</dbReference>
<keyword evidence="3" id="KW-0238">DNA-binding</keyword>
<dbReference type="GO" id="GO:0015074">
    <property type="term" value="P:DNA integration"/>
    <property type="evidence" value="ECO:0007669"/>
    <property type="project" value="InterPro"/>
</dbReference>
<dbReference type="PANTHER" id="PTHR35528">
    <property type="entry name" value="BLL1675 PROTEIN"/>
    <property type="match status" value="1"/>
</dbReference>
<dbReference type="GO" id="GO:0006310">
    <property type="term" value="P:DNA recombination"/>
    <property type="evidence" value="ECO:0007669"/>
    <property type="project" value="UniProtKB-KW"/>
</dbReference>
<evidence type="ECO:0000256" key="2">
    <source>
        <dbReference type="ARBA" id="ARBA00022578"/>
    </source>
</evidence>
<gene>
    <name evidence="7" type="primary">tnpA</name>
</gene>
<evidence type="ECO:0000256" key="4">
    <source>
        <dbReference type="ARBA" id="ARBA00023172"/>
    </source>
</evidence>
<keyword evidence="2" id="KW-0815">Transposition</keyword>
<name>A0A0C5PCC7_KLEPN</name>
<dbReference type="InterPro" id="IPR001584">
    <property type="entry name" value="Integrase_cat-core"/>
</dbReference>
<comment type="function">
    <text evidence="1">Involved in the transposition of the insertion sequence.</text>
</comment>
<organism evidence="7">
    <name type="scientific">Klebsiella pneumoniae</name>
    <dbReference type="NCBI Taxonomy" id="573"/>
    <lineage>
        <taxon>Bacteria</taxon>
        <taxon>Pseudomonadati</taxon>
        <taxon>Pseudomonadota</taxon>
        <taxon>Gammaproteobacteria</taxon>
        <taxon>Enterobacterales</taxon>
        <taxon>Enterobacteriaceae</taxon>
        <taxon>Klebsiella/Raoultella group</taxon>
        <taxon>Klebsiella</taxon>
        <taxon>Klebsiella pneumoniae complex</taxon>
    </lineage>
</organism>
<dbReference type="GO" id="GO:0003677">
    <property type="term" value="F:DNA binding"/>
    <property type="evidence" value="ECO:0007669"/>
    <property type="project" value="UniProtKB-KW"/>
</dbReference>
<reference evidence="7" key="1">
    <citation type="submission" date="2014-09" db="EMBL/GenBank/DDBJ databases">
        <authorList>
            <person name="Wang D."/>
        </authorList>
    </citation>
    <scope>NUCLEOTIDE SEQUENCE</scope>
    <source>
        <strain evidence="7">KP3349</strain>
    </source>
</reference>
<sequence>MVQSSTTTDKTQPPQTDKKKPQLITVGASMNPFKGRHFQRDIILWAVRWYCKYGISYRELQEMLAERGVNVDHSTIYRWVQRYAPEMEKRLRWYWRNPSDLCPWHMDETYVKVNGRWAYLYRAVDSRGRTVDFYLSSRRNSKAAYRFLGKILNNVKKWQIPRFINTDKAPAYGRALALLKREGRCPSDVEHRQIKYRNNVIECDHGKLKRIINATLGFKSMKTAYATIKGIEVMRALRKGQASAFYYGDPLGEMRLVSRVFEM</sequence>
<dbReference type="InterPro" id="IPR036397">
    <property type="entry name" value="RNaseH_sf"/>
</dbReference>
<dbReference type="InterPro" id="IPR047930">
    <property type="entry name" value="Transpos_IS6"/>
</dbReference>
<dbReference type="PROSITE" id="PS50994">
    <property type="entry name" value="INTEGRASE"/>
    <property type="match status" value="1"/>
</dbReference>
<dbReference type="NCBIfam" id="NF033587">
    <property type="entry name" value="transpos_IS6"/>
    <property type="match status" value="1"/>
</dbReference>
<accession>A0A0C5PCC7</accession>
<evidence type="ECO:0000259" key="6">
    <source>
        <dbReference type="PROSITE" id="PS50994"/>
    </source>
</evidence>
<evidence type="ECO:0000256" key="3">
    <source>
        <dbReference type="ARBA" id="ARBA00023125"/>
    </source>
</evidence>
<keyword evidence="4" id="KW-0233">DNA recombination</keyword>